<dbReference type="RefSeq" id="WP_154441735.1">
    <property type="nucleotide sequence ID" value="NZ_JAHLPJ010000001.1"/>
</dbReference>
<comment type="caution">
    <text evidence="1">The sequence shown here is derived from an EMBL/GenBank/DDBJ whole genome shotgun (WGS) entry which is preliminary data.</text>
</comment>
<name>A0A6N7XYZ9_9FIRM</name>
<dbReference type="AlphaFoldDB" id="A0A6N7XYZ9"/>
<proteinExistence type="predicted"/>
<reference evidence="1 2" key="1">
    <citation type="submission" date="2019-09" db="EMBL/GenBank/DDBJ databases">
        <title>In-depth cultivation of the pig gut microbiome towards novel bacterial diversity and tailored functional studies.</title>
        <authorList>
            <person name="Wylensek D."/>
            <person name="Hitch T.C.A."/>
            <person name="Clavel T."/>
        </authorList>
    </citation>
    <scope>NUCLEOTIDE SEQUENCE [LARGE SCALE GENOMIC DNA]</scope>
    <source>
        <strain evidence="1 2">WCA3-693-APC-4?</strain>
    </source>
</reference>
<organism evidence="1 2">
    <name type="scientific">Tissierella pigra</name>
    <dbReference type="NCBI Taxonomy" id="2607614"/>
    <lineage>
        <taxon>Bacteria</taxon>
        <taxon>Bacillati</taxon>
        <taxon>Bacillota</taxon>
        <taxon>Tissierellia</taxon>
        <taxon>Tissierellales</taxon>
        <taxon>Tissierellaceae</taxon>
        <taxon>Tissierella</taxon>
    </lineage>
</organism>
<keyword evidence="2" id="KW-1185">Reference proteome</keyword>
<protein>
    <submittedName>
        <fullName evidence="1">Uncharacterized protein</fullName>
    </submittedName>
</protein>
<gene>
    <name evidence="1" type="ORF">FYJ83_14575</name>
</gene>
<sequence>MLCIEEILKISNEMGIEIRDSTDGKHYILDEYGKEVEFSTNMLIKVDEKNTSHKMQIQVSEDFNYGKFSSSYNLADCNSLYVAESVSIGETIIDAA</sequence>
<accession>A0A6N7XYZ9</accession>
<evidence type="ECO:0000313" key="2">
    <source>
        <dbReference type="Proteomes" id="UP000469523"/>
    </source>
</evidence>
<dbReference type="Proteomes" id="UP000469523">
    <property type="component" value="Unassembled WGS sequence"/>
</dbReference>
<dbReference type="EMBL" id="VUNQ01000039">
    <property type="protein sequence ID" value="MSU02683.1"/>
    <property type="molecule type" value="Genomic_DNA"/>
</dbReference>
<evidence type="ECO:0000313" key="1">
    <source>
        <dbReference type="EMBL" id="MSU02683.1"/>
    </source>
</evidence>